<keyword evidence="2" id="KW-0723">Serine/threonine-protein kinase</keyword>
<dbReference type="InParanoid" id="A0A1X2HHV3"/>
<gene>
    <name evidence="10" type="ORF">BCR43DRAFT_487922</name>
</gene>
<evidence type="ECO:0000256" key="7">
    <source>
        <dbReference type="ARBA" id="ARBA00047899"/>
    </source>
</evidence>
<dbReference type="AlphaFoldDB" id="A0A1X2HHV3"/>
<sequence length="225" mass="25862">MASQHPNLIRLREVVSWRDDLWIAMDLMRCSVFALLVQRSIPESYAVHITCQALRGLSYLHAKGLIHRDIKCENLLLGRDGQVKLADFGLSTVVSGRNRDRLGTHKWMAPELIRQEVYHEKVDIWSLGITVIEMMDRVPPHYLIQDVKELFDLITTEPSPTFSFSYPTIYMRGLVAWLLDDEPRTRPDAKAVLIELQRHIASDMLPCATRSELSTFICQTLSPTF</sequence>
<keyword evidence="4" id="KW-0547">Nucleotide-binding</keyword>
<dbReference type="PIRSF" id="PIRSF000654">
    <property type="entry name" value="Integrin-linked_kinase"/>
    <property type="match status" value="1"/>
</dbReference>
<dbReference type="InterPro" id="IPR000719">
    <property type="entry name" value="Prot_kinase_dom"/>
</dbReference>
<keyword evidence="11" id="KW-1185">Reference proteome</keyword>
<evidence type="ECO:0000256" key="6">
    <source>
        <dbReference type="ARBA" id="ARBA00022840"/>
    </source>
</evidence>
<evidence type="ECO:0000313" key="11">
    <source>
        <dbReference type="Proteomes" id="UP000242180"/>
    </source>
</evidence>
<dbReference type="PANTHER" id="PTHR48012">
    <property type="entry name" value="STERILE20-LIKE KINASE, ISOFORM B-RELATED"/>
    <property type="match status" value="1"/>
</dbReference>
<reference evidence="10 11" key="1">
    <citation type="submission" date="2016-07" db="EMBL/GenBank/DDBJ databases">
        <title>Pervasive Adenine N6-methylation of Active Genes in Fungi.</title>
        <authorList>
            <consortium name="DOE Joint Genome Institute"/>
            <person name="Mondo S.J."/>
            <person name="Dannebaum R.O."/>
            <person name="Kuo R.C."/>
            <person name="Labutti K."/>
            <person name="Haridas S."/>
            <person name="Kuo A."/>
            <person name="Salamov A."/>
            <person name="Ahrendt S.R."/>
            <person name="Lipzen A."/>
            <person name="Sullivan W."/>
            <person name="Andreopoulos W.B."/>
            <person name="Clum A."/>
            <person name="Lindquist E."/>
            <person name="Daum C."/>
            <person name="Ramamoorthy G.K."/>
            <person name="Gryganskyi A."/>
            <person name="Culley D."/>
            <person name="Magnuson J.K."/>
            <person name="James T.Y."/>
            <person name="O'Malley M.A."/>
            <person name="Stajich J.E."/>
            <person name="Spatafora J.W."/>
            <person name="Visel A."/>
            <person name="Grigoriev I.V."/>
        </authorList>
    </citation>
    <scope>NUCLEOTIDE SEQUENCE [LARGE SCALE GENOMIC DNA]</scope>
    <source>
        <strain evidence="10 11">NRRL 2496</strain>
    </source>
</reference>
<evidence type="ECO:0000256" key="2">
    <source>
        <dbReference type="ARBA" id="ARBA00022527"/>
    </source>
</evidence>
<dbReference type="Pfam" id="PF00069">
    <property type="entry name" value="Pkinase"/>
    <property type="match status" value="1"/>
</dbReference>
<organism evidence="10 11">
    <name type="scientific">Syncephalastrum racemosum</name>
    <name type="common">Filamentous fungus</name>
    <dbReference type="NCBI Taxonomy" id="13706"/>
    <lineage>
        <taxon>Eukaryota</taxon>
        <taxon>Fungi</taxon>
        <taxon>Fungi incertae sedis</taxon>
        <taxon>Mucoromycota</taxon>
        <taxon>Mucoromycotina</taxon>
        <taxon>Mucoromycetes</taxon>
        <taxon>Mucorales</taxon>
        <taxon>Syncephalastraceae</taxon>
        <taxon>Syncephalastrum</taxon>
    </lineage>
</organism>
<comment type="caution">
    <text evidence="10">The sequence shown here is derived from an EMBL/GenBank/DDBJ whole genome shotgun (WGS) entry which is preliminary data.</text>
</comment>
<comment type="similarity">
    <text evidence="1">Belongs to the protein kinase superfamily. STE Ser/Thr protein kinase family. STE20 subfamily.</text>
</comment>
<dbReference type="OrthoDB" id="2914378at2759"/>
<protein>
    <submittedName>
        <fullName evidence="10">Kinase-like domain-containing protein</fullName>
    </submittedName>
</protein>
<dbReference type="PROSITE" id="PS00108">
    <property type="entry name" value="PROTEIN_KINASE_ST"/>
    <property type="match status" value="1"/>
</dbReference>
<evidence type="ECO:0000259" key="9">
    <source>
        <dbReference type="PROSITE" id="PS50011"/>
    </source>
</evidence>
<keyword evidence="5 10" id="KW-0418">Kinase</keyword>
<proteinExistence type="inferred from homology"/>
<dbReference type="STRING" id="13706.A0A1X2HHV3"/>
<dbReference type="SMART" id="SM00220">
    <property type="entry name" value="S_TKc"/>
    <property type="match status" value="1"/>
</dbReference>
<dbReference type="EMBL" id="MCGN01000003">
    <property type="protein sequence ID" value="ORY98660.1"/>
    <property type="molecule type" value="Genomic_DNA"/>
</dbReference>
<evidence type="ECO:0000256" key="5">
    <source>
        <dbReference type="ARBA" id="ARBA00022777"/>
    </source>
</evidence>
<feature type="domain" description="Protein kinase" evidence="9">
    <location>
        <begin position="1"/>
        <end position="202"/>
    </location>
</feature>
<evidence type="ECO:0000256" key="8">
    <source>
        <dbReference type="ARBA" id="ARBA00048679"/>
    </source>
</evidence>
<dbReference type="GO" id="GO:0004674">
    <property type="term" value="F:protein serine/threonine kinase activity"/>
    <property type="evidence" value="ECO:0007669"/>
    <property type="project" value="UniProtKB-KW"/>
</dbReference>
<evidence type="ECO:0000256" key="1">
    <source>
        <dbReference type="ARBA" id="ARBA00008874"/>
    </source>
</evidence>
<dbReference type="PROSITE" id="PS50011">
    <property type="entry name" value="PROTEIN_KINASE_DOM"/>
    <property type="match status" value="1"/>
</dbReference>
<dbReference type="GO" id="GO:0005737">
    <property type="term" value="C:cytoplasm"/>
    <property type="evidence" value="ECO:0007669"/>
    <property type="project" value="TreeGrafter"/>
</dbReference>
<evidence type="ECO:0000313" key="10">
    <source>
        <dbReference type="EMBL" id="ORY98660.1"/>
    </source>
</evidence>
<dbReference type="SUPFAM" id="SSF56112">
    <property type="entry name" value="Protein kinase-like (PK-like)"/>
    <property type="match status" value="1"/>
</dbReference>
<evidence type="ECO:0000256" key="4">
    <source>
        <dbReference type="ARBA" id="ARBA00022741"/>
    </source>
</evidence>
<keyword evidence="3" id="KW-0808">Transferase</keyword>
<comment type="catalytic activity">
    <reaction evidence="7">
        <text>L-threonyl-[protein] + ATP = O-phospho-L-threonyl-[protein] + ADP + H(+)</text>
        <dbReference type="Rhea" id="RHEA:46608"/>
        <dbReference type="Rhea" id="RHEA-COMP:11060"/>
        <dbReference type="Rhea" id="RHEA-COMP:11605"/>
        <dbReference type="ChEBI" id="CHEBI:15378"/>
        <dbReference type="ChEBI" id="CHEBI:30013"/>
        <dbReference type="ChEBI" id="CHEBI:30616"/>
        <dbReference type="ChEBI" id="CHEBI:61977"/>
        <dbReference type="ChEBI" id="CHEBI:456216"/>
        <dbReference type="EC" id="2.7.11.1"/>
    </reaction>
</comment>
<dbReference type="GO" id="GO:0005524">
    <property type="term" value="F:ATP binding"/>
    <property type="evidence" value="ECO:0007669"/>
    <property type="project" value="UniProtKB-KW"/>
</dbReference>
<dbReference type="Gene3D" id="1.10.510.10">
    <property type="entry name" value="Transferase(Phosphotransferase) domain 1"/>
    <property type="match status" value="1"/>
</dbReference>
<dbReference type="InterPro" id="IPR008271">
    <property type="entry name" value="Ser/Thr_kinase_AS"/>
</dbReference>
<dbReference type="InterPro" id="IPR011009">
    <property type="entry name" value="Kinase-like_dom_sf"/>
</dbReference>
<keyword evidence="6" id="KW-0067">ATP-binding</keyword>
<dbReference type="InterPro" id="IPR050629">
    <property type="entry name" value="STE20/SPS1-PAK"/>
</dbReference>
<dbReference type="PANTHER" id="PTHR48012:SF10">
    <property type="entry name" value="FI20177P1"/>
    <property type="match status" value="1"/>
</dbReference>
<dbReference type="Proteomes" id="UP000242180">
    <property type="component" value="Unassembled WGS sequence"/>
</dbReference>
<comment type="catalytic activity">
    <reaction evidence="8">
        <text>L-seryl-[protein] + ATP = O-phospho-L-seryl-[protein] + ADP + H(+)</text>
        <dbReference type="Rhea" id="RHEA:17989"/>
        <dbReference type="Rhea" id="RHEA-COMP:9863"/>
        <dbReference type="Rhea" id="RHEA-COMP:11604"/>
        <dbReference type="ChEBI" id="CHEBI:15378"/>
        <dbReference type="ChEBI" id="CHEBI:29999"/>
        <dbReference type="ChEBI" id="CHEBI:30616"/>
        <dbReference type="ChEBI" id="CHEBI:83421"/>
        <dbReference type="ChEBI" id="CHEBI:456216"/>
        <dbReference type="EC" id="2.7.11.1"/>
    </reaction>
</comment>
<accession>A0A1X2HHV3</accession>
<evidence type="ECO:0000256" key="3">
    <source>
        <dbReference type="ARBA" id="ARBA00022679"/>
    </source>
</evidence>
<name>A0A1X2HHV3_SYNRA</name>